<feature type="transmembrane region" description="Helical" evidence="5">
    <location>
        <begin position="17"/>
        <end position="39"/>
    </location>
</feature>
<evidence type="ECO:0000256" key="2">
    <source>
        <dbReference type="ARBA" id="ARBA00022692"/>
    </source>
</evidence>
<dbReference type="GO" id="GO:0140359">
    <property type="term" value="F:ABC-type transporter activity"/>
    <property type="evidence" value="ECO:0007669"/>
    <property type="project" value="InterPro"/>
</dbReference>
<keyword evidence="4 5" id="KW-0472">Membrane</keyword>
<evidence type="ECO:0000256" key="1">
    <source>
        <dbReference type="ARBA" id="ARBA00004141"/>
    </source>
</evidence>
<reference evidence="8 9" key="3">
    <citation type="submission" date="2019-11" db="EMBL/GenBank/DDBJ databases">
        <title>A de novo genome assembly of a pear dwarfing rootstock.</title>
        <authorList>
            <person name="Wang F."/>
            <person name="Wang J."/>
            <person name="Li S."/>
            <person name="Zhang Y."/>
            <person name="Fang M."/>
            <person name="Ma L."/>
            <person name="Zhao Y."/>
            <person name="Jiang S."/>
        </authorList>
    </citation>
    <scope>NUCLEOTIDE SEQUENCE [LARGE SCALE GENOMIC DNA]</scope>
    <source>
        <strain evidence="8">S2</strain>
        <tissue evidence="8">Leaf</tissue>
    </source>
</reference>
<dbReference type="InterPro" id="IPR013581">
    <property type="entry name" value="PDR_assoc"/>
</dbReference>
<dbReference type="Gene3D" id="3.40.50.300">
    <property type="entry name" value="P-loop containing nucleotide triphosphate hydrolases"/>
    <property type="match status" value="1"/>
</dbReference>
<evidence type="ECO:0000256" key="5">
    <source>
        <dbReference type="SAM" id="Phobius"/>
    </source>
</evidence>
<name>A0A5N5FX85_9ROSA</name>
<proteinExistence type="predicted"/>
<evidence type="ECO:0000313" key="9">
    <source>
        <dbReference type="Proteomes" id="UP000327157"/>
    </source>
</evidence>
<dbReference type="OrthoDB" id="1436834at2759"/>
<dbReference type="EMBL" id="SMOL01000553">
    <property type="protein sequence ID" value="KAB2607739.1"/>
    <property type="molecule type" value="Genomic_DNA"/>
</dbReference>
<dbReference type="SUPFAM" id="SSF52540">
    <property type="entry name" value="P-loop containing nucleoside triphosphate hydrolases"/>
    <property type="match status" value="1"/>
</dbReference>
<feature type="domain" description="ABC-2 type transporter transmembrane" evidence="6">
    <location>
        <begin position="1"/>
        <end position="68"/>
    </location>
</feature>
<dbReference type="PANTHER" id="PTHR48040:SF42">
    <property type="entry name" value="ABC TRANSPORTER DOMAIN-CONTAINING PROTEIN"/>
    <property type="match status" value="1"/>
</dbReference>
<evidence type="ECO:0000259" key="7">
    <source>
        <dbReference type="Pfam" id="PF08370"/>
    </source>
</evidence>
<comment type="caution">
    <text evidence="8">The sequence shown here is derived from an EMBL/GenBank/DDBJ whole genome shotgun (WGS) entry which is preliminary data.</text>
</comment>
<evidence type="ECO:0000256" key="4">
    <source>
        <dbReference type="ARBA" id="ARBA00023136"/>
    </source>
</evidence>
<dbReference type="Proteomes" id="UP000327157">
    <property type="component" value="Chromosome 14"/>
</dbReference>
<dbReference type="InterPro" id="IPR027417">
    <property type="entry name" value="P-loop_NTPase"/>
</dbReference>
<dbReference type="AlphaFoldDB" id="A0A5N5FX85"/>
<accession>A0A5N5FX85</accession>
<protein>
    <submittedName>
        <fullName evidence="8">Pleiotropic drug resistance protein 2-like</fullName>
    </submittedName>
</protein>
<dbReference type="GO" id="GO:0016020">
    <property type="term" value="C:membrane"/>
    <property type="evidence" value="ECO:0007669"/>
    <property type="project" value="UniProtKB-SubCell"/>
</dbReference>
<keyword evidence="9" id="KW-1185">Reference proteome</keyword>
<keyword evidence="2 5" id="KW-0812">Transmembrane</keyword>
<dbReference type="InterPro" id="IPR013525">
    <property type="entry name" value="ABC2_TM"/>
</dbReference>
<evidence type="ECO:0000256" key="3">
    <source>
        <dbReference type="ARBA" id="ARBA00022989"/>
    </source>
</evidence>
<organism evidence="8 9">
    <name type="scientific">Pyrus ussuriensis x Pyrus communis</name>
    <dbReference type="NCBI Taxonomy" id="2448454"/>
    <lineage>
        <taxon>Eukaryota</taxon>
        <taxon>Viridiplantae</taxon>
        <taxon>Streptophyta</taxon>
        <taxon>Embryophyta</taxon>
        <taxon>Tracheophyta</taxon>
        <taxon>Spermatophyta</taxon>
        <taxon>Magnoliopsida</taxon>
        <taxon>eudicotyledons</taxon>
        <taxon>Gunneridae</taxon>
        <taxon>Pentapetalae</taxon>
        <taxon>rosids</taxon>
        <taxon>fabids</taxon>
        <taxon>Rosales</taxon>
        <taxon>Rosaceae</taxon>
        <taxon>Amygdaloideae</taxon>
        <taxon>Maleae</taxon>
        <taxon>Pyrus</taxon>
    </lineage>
</organism>
<keyword evidence="3 5" id="KW-1133">Transmembrane helix</keyword>
<evidence type="ECO:0000313" key="8">
    <source>
        <dbReference type="EMBL" id="KAB2607739.1"/>
    </source>
</evidence>
<dbReference type="PANTHER" id="PTHR48040">
    <property type="entry name" value="PLEIOTROPIC DRUG RESISTANCE PROTEIN 1-LIKE ISOFORM X1"/>
    <property type="match status" value="1"/>
</dbReference>
<feature type="domain" description="Plant PDR ABC transporter associated" evidence="7">
    <location>
        <begin position="73"/>
        <end position="139"/>
    </location>
</feature>
<gene>
    <name evidence="8" type="ORF">D8674_010907</name>
</gene>
<reference evidence="8 9" key="1">
    <citation type="submission" date="2019-09" db="EMBL/GenBank/DDBJ databases">
        <authorList>
            <person name="Ou C."/>
        </authorList>
    </citation>
    <scope>NUCLEOTIDE SEQUENCE [LARGE SCALE GENOMIC DNA]</scope>
    <source>
        <strain evidence="8">S2</strain>
        <tissue evidence="8">Leaf</tissue>
    </source>
</reference>
<evidence type="ECO:0000259" key="6">
    <source>
        <dbReference type="Pfam" id="PF01061"/>
    </source>
</evidence>
<sequence>MALSLFRFIAALGRTQVVASTLGTFTLLMAFILGGFIVAKNDLERWMLWGYYISPMMYGQNAIVMNEFLDKRWSAPNTDPKINASTIGKVLLKSRGFFTDEYWFWICIGALFGFSFLFNILFIAALTFLNPLGDAKAVIAGDESEGKRRKSFSEEMTAKSSSEIACASDHAPKKGIVLPFQPLSLAFNHVNYFVDIPPEMKTHEVEEDHLQLLRDVSGAFRVLERQLLWTNSLVGLPELDGLSTEQRKRLTIVVGLVANLSIIFMDEPTSGFDARAAAIAMRTVRNTVDTGRTVVCTIH</sequence>
<dbReference type="Pfam" id="PF01061">
    <property type="entry name" value="ABC2_membrane"/>
    <property type="match status" value="1"/>
</dbReference>
<feature type="transmembrane region" description="Helical" evidence="5">
    <location>
        <begin position="102"/>
        <end position="129"/>
    </location>
</feature>
<comment type="subcellular location">
    <subcellularLocation>
        <location evidence="1">Membrane</location>
        <topology evidence="1">Multi-pass membrane protein</topology>
    </subcellularLocation>
</comment>
<dbReference type="Pfam" id="PF08370">
    <property type="entry name" value="PDR_assoc"/>
    <property type="match status" value="1"/>
</dbReference>
<reference evidence="9" key="2">
    <citation type="submission" date="2019-10" db="EMBL/GenBank/DDBJ databases">
        <title>A de novo genome assembly of a pear dwarfing rootstock.</title>
        <authorList>
            <person name="Wang F."/>
            <person name="Wang J."/>
            <person name="Li S."/>
            <person name="Zhang Y."/>
            <person name="Fang M."/>
            <person name="Ma L."/>
            <person name="Zhao Y."/>
            <person name="Jiang S."/>
        </authorList>
    </citation>
    <scope>NUCLEOTIDE SEQUENCE [LARGE SCALE GENOMIC DNA]</scope>
</reference>